<feature type="compositionally biased region" description="Gly residues" evidence="8">
    <location>
        <begin position="46"/>
        <end position="69"/>
    </location>
</feature>
<comment type="similarity">
    <text evidence="1 7">Belongs to the glycosyl hydrolase 12 (cellulase H) family.</text>
</comment>
<evidence type="ECO:0000256" key="2">
    <source>
        <dbReference type="ARBA" id="ARBA00022729"/>
    </source>
</evidence>
<dbReference type="PANTHER" id="PTHR34002:SF9">
    <property type="entry name" value="XYLOGLUCAN-SPECIFIC ENDO-BETA-1,4-GLUCANASE A"/>
    <property type="match status" value="1"/>
</dbReference>
<dbReference type="OMA" id="FEVMVWF"/>
<dbReference type="Pfam" id="PF01670">
    <property type="entry name" value="Glyco_hydro_12"/>
    <property type="match status" value="1"/>
</dbReference>
<keyword evidence="2 9" id="KW-0732">Signal</keyword>
<evidence type="ECO:0000256" key="5">
    <source>
        <dbReference type="ARBA" id="ARBA00041304"/>
    </source>
</evidence>
<evidence type="ECO:0000256" key="7">
    <source>
        <dbReference type="RuleBase" id="RU361163"/>
    </source>
</evidence>
<feature type="chain" id="PRO_5012731863" description="xyloglucan-specific endo-beta-1,4-glucanase" evidence="9">
    <location>
        <begin position="22"/>
        <end position="338"/>
    </location>
</feature>
<evidence type="ECO:0000256" key="1">
    <source>
        <dbReference type="ARBA" id="ARBA00005519"/>
    </source>
</evidence>
<protein>
    <recommendedName>
        <fullName evidence="4">xyloglucan-specific endo-beta-1,4-glucanase</fullName>
        <ecNumber evidence="4">3.2.1.151</ecNumber>
    </recommendedName>
    <alternativeName>
        <fullName evidence="5">Xyloglucanase A</fullName>
    </alternativeName>
    <alternativeName>
        <fullName evidence="6">Xyloglucanendohydrolase A</fullName>
    </alternativeName>
</protein>
<sequence>MALKLLINASLLVIPIGGSLGALFGIDAHRSATGQPPLFTHDGDGDGTGIGNGNGGSTGGGSTGGGSGDNGHTVNNGVTNSMYCQNSYGISPPSDGQLYTLNPNQWGVTSTSSGALCMNVTTNNNETYPTKYSAPQFSITWQYDQGPSTQPVHAFPNIMVDGVLPVALGKMSSLNLDLHWTYGVGNTPVDTTTEAELTAQSVNTNVAVDMFFDSDKTVAQNSTVAKYEVMIWFAKFGPQTDPIGSKVTSRELNGTTFQLWAGQNSVPQNVFTWIASEPTERFVGDIYQLITDLYTLQGHLYPSSDDYLGVFSFGTEAFSSDANVTFSVPELSIDIQKS</sequence>
<comment type="catalytic activity">
    <reaction evidence="3">
        <text>xyloglucan + H2O = xyloglucan oligosaccharides.</text>
        <dbReference type="EC" id="3.2.1.151"/>
    </reaction>
</comment>
<keyword evidence="7" id="KW-0624">Polysaccharide degradation</keyword>
<keyword evidence="11" id="KW-1185">Reference proteome</keyword>
<dbReference type="GO" id="GO:0000272">
    <property type="term" value="P:polysaccharide catabolic process"/>
    <property type="evidence" value="ECO:0007669"/>
    <property type="project" value="UniProtKB-KW"/>
</dbReference>
<dbReference type="InterPro" id="IPR013319">
    <property type="entry name" value="GH11/12"/>
</dbReference>
<dbReference type="GO" id="GO:0033946">
    <property type="term" value="F:xyloglucan-specific endo-beta-1,4-glucanase activity"/>
    <property type="evidence" value="ECO:0007669"/>
    <property type="project" value="UniProtKB-EC"/>
</dbReference>
<feature type="signal peptide" evidence="9">
    <location>
        <begin position="1"/>
        <end position="21"/>
    </location>
</feature>
<evidence type="ECO:0000313" key="11">
    <source>
        <dbReference type="Proteomes" id="UP000191522"/>
    </source>
</evidence>
<dbReference type="InterPro" id="IPR002594">
    <property type="entry name" value="GH12"/>
</dbReference>
<dbReference type="EC" id="3.2.1.151" evidence="4"/>
<evidence type="ECO:0000256" key="8">
    <source>
        <dbReference type="SAM" id="MobiDB-lite"/>
    </source>
</evidence>
<dbReference type="InterPro" id="IPR013320">
    <property type="entry name" value="ConA-like_dom_sf"/>
</dbReference>
<keyword evidence="7" id="KW-0378">Hydrolase</keyword>
<proteinExistence type="inferred from homology"/>
<accession>A0A1V6NRP2</accession>
<keyword evidence="7" id="KW-0119">Carbohydrate metabolism</keyword>
<dbReference type="STRING" id="69771.A0A1V6NRP2"/>
<gene>
    <name evidence="10" type="ORF">PENDEC_c041G06627</name>
</gene>
<evidence type="ECO:0000256" key="9">
    <source>
        <dbReference type="SAM" id="SignalP"/>
    </source>
</evidence>
<comment type="caution">
    <text evidence="10">The sequence shown here is derived from an EMBL/GenBank/DDBJ whole genome shotgun (WGS) entry which is preliminary data.</text>
</comment>
<evidence type="ECO:0000256" key="3">
    <source>
        <dbReference type="ARBA" id="ARBA00037012"/>
    </source>
</evidence>
<organism evidence="10 11">
    <name type="scientific">Penicillium decumbens</name>
    <dbReference type="NCBI Taxonomy" id="69771"/>
    <lineage>
        <taxon>Eukaryota</taxon>
        <taxon>Fungi</taxon>
        <taxon>Dikarya</taxon>
        <taxon>Ascomycota</taxon>
        <taxon>Pezizomycotina</taxon>
        <taxon>Eurotiomycetes</taxon>
        <taxon>Eurotiomycetidae</taxon>
        <taxon>Eurotiales</taxon>
        <taxon>Aspergillaceae</taxon>
        <taxon>Penicillium</taxon>
    </lineage>
</organism>
<reference evidence="11" key="1">
    <citation type="journal article" date="2017" name="Nat. Microbiol.">
        <title>Global analysis of biosynthetic gene clusters reveals vast potential of secondary metabolite production in Penicillium species.</title>
        <authorList>
            <person name="Nielsen J.C."/>
            <person name="Grijseels S."/>
            <person name="Prigent S."/>
            <person name="Ji B."/>
            <person name="Dainat J."/>
            <person name="Nielsen K.F."/>
            <person name="Frisvad J.C."/>
            <person name="Workman M."/>
            <person name="Nielsen J."/>
        </authorList>
    </citation>
    <scope>NUCLEOTIDE SEQUENCE [LARGE SCALE GENOMIC DNA]</scope>
    <source>
        <strain evidence="11">IBT 11843</strain>
    </source>
</reference>
<dbReference type="EMBL" id="MDYL01000041">
    <property type="protein sequence ID" value="OQD67237.1"/>
    <property type="molecule type" value="Genomic_DNA"/>
</dbReference>
<dbReference type="SUPFAM" id="SSF49899">
    <property type="entry name" value="Concanavalin A-like lectins/glucanases"/>
    <property type="match status" value="1"/>
</dbReference>
<dbReference type="PANTHER" id="PTHR34002">
    <property type="entry name" value="BLR1656 PROTEIN"/>
    <property type="match status" value="1"/>
</dbReference>
<evidence type="ECO:0000256" key="4">
    <source>
        <dbReference type="ARBA" id="ARBA00038882"/>
    </source>
</evidence>
<dbReference type="OrthoDB" id="89349at2759"/>
<feature type="region of interest" description="Disordered" evidence="8">
    <location>
        <begin position="35"/>
        <end position="71"/>
    </location>
</feature>
<dbReference type="GO" id="GO:0008810">
    <property type="term" value="F:cellulase activity"/>
    <property type="evidence" value="ECO:0007669"/>
    <property type="project" value="InterPro"/>
</dbReference>
<dbReference type="AlphaFoldDB" id="A0A1V6NRP2"/>
<name>A0A1V6NRP2_PENDC</name>
<dbReference type="Proteomes" id="UP000191522">
    <property type="component" value="Unassembled WGS sequence"/>
</dbReference>
<evidence type="ECO:0000313" key="10">
    <source>
        <dbReference type="EMBL" id="OQD67237.1"/>
    </source>
</evidence>
<keyword evidence="7" id="KW-0326">Glycosidase</keyword>
<evidence type="ECO:0000256" key="6">
    <source>
        <dbReference type="ARBA" id="ARBA00043018"/>
    </source>
</evidence>
<dbReference type="Gene3D" id="2.60.120.180">
    <property type="match status" value="1"/>
</dbReference>